<proteinExistence type="predicted"/>
<dbReference type="InterPro" id="IPR000719">
    <property type="entry name" value="Prot_kinase_dom"/>
</dbReference>
<dbReference type="PANTHER" id="PTHR47986">
    <property type="entry name" value="OSJNBA0070M12.3 PROTEIN"/>
    <property type="match status" value="1"/>
</dbReference>
<keyword evidence="6" id="KW-1133">Transmembrane helix</keyword>
<dbReference type="InterPro" id="IPR008271">
    <property type="entry name" value="Ser/Thr_kinase_AS"/>
</dbReference>
<dbReference type="GO" id="GO:0004672">
    <property type="term" value="F:protein kinase activity"/>
    <property type="evidence" value="ECO:0007669"/>
    <property type="project" value="InterPro"/>
</dbReference>
<keyword evidence="4" id="KW-0732">Signal</keyword>
<dbReference type="Gene3D" id="1.10.510.10">
    <property type="entry name" value="Transferase(Phosphotransferase) domain 1"/>
    <property type="match status" value="1"/>
</dbReference>
<protein>
    <submittedName>
        <fullName evidence="12">Receptor-like kinase TMK2</fullName>
    </submittedName>
</protein>
<dbReference type="PROSITE" id="PS50011">
    <property type="entry name" value="PROTEIN_KINASE_DOM"/>
    <property type="match status" value="1"/>
</dbReference>
<evidence type="ECO:0000256" key="7">
    <source>
        <dbReference type="ARBA" id="ARBA00023136"/>
    </source>
</evidence>
<dbReference type="GO" id="GO:0005524">
    <property type="term" value="F:ATP binding"/>
    <property type="evidence" value="ECO:0007669"/>
    <property type="project" value="InterPro"/>
</dbReference>
<evidence type="ECO:0000256" key="1">
    <source>
        <dbReference type="ARBA" id="ARBA00004167"/>
    </source>
</evidence>
<sequence length="133" mass="14920">MAQGSLSKHLEKGDEALTLDWSRRLIVALDMARGLEYIHTLASESQIYIHRDVKSANILLGKDLRAKIADFGYVRATTEDREPINTKCVGTLGYMAPEYFGKMFVTAEGSMLSRKADVYSFVISEQRNTEVVV</sequence>
<dbReference type="InterPro" id="IPR011009">
    <property type="entry name" value="Kinase-like_dom_sf"/>
</dbReference>
<dbReference type="Proteomes" id="UP000504610">
    <property type="component" value="Chromosome 7"/>
</dbReference>
<gene>
    <name evidence="12" type="primary">LOC108815449</name>
</gene>
<dbReference type="PROSITE" id="PS00108">
    <property type="entry name" value="PROTEIN_KINASE_ST"/>
    <property type="match status" value="1"/>
</dbReference>
<dbReference type="KEGG" id="rsz:108815449"/>
<dbReference type="GeneID" id="108815449"/>
<evidence type="ECO:0000313" key="11">
    <source>
        <dbReference type="Proteomes" id="UP000504610"/>
    </source>
</evidence>
<keyword evidence="7" id="KW-0472">Membrane</keyword>
<reference evidence="11" key="1">
    <citation type="journal article" date="2019" name="Database">
        <title>The radish genome database (RadishGD): an integrated information resource for radish genomics.</title>
        <authorList>
            <person name="Yu H.J."/>
            <person name="Baek S."/>
            <person name="Lee Y.J."/>
            <person name="Cho A."/>
            <person name="Mun J.H."/>
        </authorList>
    </citation>
    <scope>NUCLEOTIDE SEQUENCE [LARGE SCALE GENOMIC DNA]</scope>
    <source>
        <strain evidence="11">cv. WK10039</strain>
    </source>
</reference>
<dbReference type="PANTHER" id="PTHR47986:SF4">
    <property type="entry name" value="PROTEIN KINASE DOMAIN-CONTAINING PROTEIN"/>
    <property type="match status" value="1"/>
</dbReference>
<keyword evidence="5" id="KW-0677">Repeat</keyword>
<keyword evidence="8" id="KW-0675">Receptor</keyword>
<keyword evidence="2" id="KW-0433">Leucine-rich repeat</keyword>
<evidence type="ECO:0000313" key="12">
    <source>
        <dbReference type="RefSeq" id="XP_056847345.1"/>
    </source>
</evidence>
<name>A0A9W3C6Y2_RAPSA</name>
<evidence type="ECO:0000256" key="6">
    <source>
        <dbReference type="ARBA" id="ARBA00022989"/>
    </source>
</evidence>
<dbReference type="AlphaFoldDB" id="A0A9W3C6Y2"/>
<comment type="subcellular location">
    <subcellularLocation>
        <location evidence="1">Membrane</location>
        <topology evidence="1">Single-pass membrane protein</topology>
    </subcellularLocation>
</comment>
<evidence type="ECO:0000256" key="4">
    <source>
        <dbReference type="ARBA" id="ARBA00022729"/>
    </source>
</evidence>
<accession>A0A9W3C6Y2</accession>
<dbReference type="InterPro" id="IPR052422">
    <property type="entry name" value="Auxin_Ser/Thr_Kinase"/>
</dbReference>
<evidence type="ECO:0000256" key="2">
    <source>
        <dbReference type="ARBA" id="ARBA00022614"/>
    </source>
</evidence>
<evidence type="ECO:0000256" key="9">
    <source>
        <dbReference type="ARBA" id="ARBA00023180"/>
    </source>
</evidence>
<evidence type="ECO:0000256" key="5">
    <source>
        <dbReference type="ARBA" id="ARBA00022737"/>
    </source>
</evidence>
<keyword evidence="9" id="KW-0325">Glycoprotein</keyword>
<keyword evidence="11" id="KW-1185">Reference proteome</keyword>
<feature type="domain" description="Protein kinase" evidence="10">
    <location>
        <begin position="1"/>
        <end position="133"/>
    </location>
</feature>
<evidence type="ECO:0000256" key="3">
    <source>
        <dbReference type="ARBA" id="ARBA00022692"/>
    </source>
</evidence>
<evidence type="ECO:0000256" key="8">
    <source>
        <dbReference type="ARBA" id="ARBA00023170"/>
    </source>
</evidence>
<organism evidence="11 12">
    <name type="scientific">Raphanus sativus</name>
    <name type="common">Radish</name>
    <name type="synonym">Raphanus raphanistrum var. sativus</name>
    <dbReference type="NCBI Taxonomy" id="3726"/>
    <lineage>
        <taxon>Eukaryota</taxon>
        <taxon>Viridiplantae</taxon>
        <taxon>Streptophyta</taxon>
        <taxon>Embryophyta</taxon>
        <taxon>Tracheophyta</taxon>
        <taxon>Spermatophyta</taxon>
        <taxon>Magnoliopsida</taxon>
        <taxon>eudicotyledons</taxon>
        <taxon>Gunneridae</taxon>
        <taxon>Pentapetalae</taxon>
        <taxon>rosids</taxon>
        <taxon>malvids</taxon>
        <taxon>Brassicales</taxon>
        <taxon>Brassicaceae</taxon>
        <taxon>Brassiceae</taxon>
        <taxon>Raphanus</taxon>
    </lineage>
</organism>
<evidence type="ECO:0000259" key="10">
    <source>
        <dbReference type="PROSITE" id="PS50011"/>
    </source>
</evidence>
<dbReference type="GO" id="GO:0016020">
    <property type="term" value="C:membrane"/>
    <property type="evidence" value="ECO:0007669"/>
    <property type="project" value="UniProtKB-SubCell"/>
</dbReference>
<reference evidence="12" key="2">
    <citation type="submission" date="2025-08" db="UniProtKB">
        <authorList>
            <consortium name="RefSeq"/>
        </authorList>
    </citation>
    <scope>IDENTIFICATION</scope>
    <source>
        <tissue evidence="12">Leaf</tissue>
    </source>
</reference>
<dbReference type="Pfam" id="PF00069">
    <property type="entry name" value="Pkinase"/>
    <property type="match status" value="1"/>
</dbReference>
<dbReference type="RefSeq" id="XP_056847345.1">
    <property type="nucleotide sequence ID" value="XM_056991365.1"/>
</dbReference>
<dbReference type="OrthoDB" id="1082833at2759"/>
<dbReference type="SUPFAM" id="SSF56112">
    <property type="entry name" value="Protein kinase-like (PK-like)"/>
    <property type="match status" value="1"/>
</dbReference>
<keyword evidence="3" id="KW-0812">Transmembrane</keyword>